<comment type="caution">
    <text evidence="2">The sequence shown here is derived from an EMBL/GenBank/DDBJ whole genome shotgun (WGS) entry which is preliminary data.</text>
</comment>
<organism evidence="2 3">
    <name type="scientific">Pseudonocardia alaniniphila</name>
    <dbReference type="NCBI Taxonomy" id="75291"/>
    <lineage>
        <taxon>Bacteria</taxon>
        <taxon>Bacillati</taxon>
        <taxon>Actinomycetota</taxon>
        <taxon>Actinomycetes</taxon>
        <taxon>Pseudonocardiales</taxon>
        <taxon>Pseudonocardiaceae</taxon>
        <taxon>Pseudonocardia</taxon>
    </lineage>
</organism>
<keyword evidence="3" id="KW-1185">Reference proteome</keyword>
<dbReference type="InterPro" id="IPR036889">
    <property type="entry name" value="mOase_MmoB_DmpM_sf"/>
</dbReference>
<reference evidence="2 3" key="1">
    <citation type="submission" date="2022-03" db="EMBL/GenBank/DDBJ databases">
        <title>Pseudonocardia alaer sp. nov., a novel actinomycete isolated from reed forest soil.</title>
        <authorList>
            <person name="Wang L."/>
        </authorList>
    </citation>
    <scope>NUCLEOTIDE SEQUENCE [LARGE SCALE GENOMIC DNA]</scope>
    <source>
        <strain evidence="2 3">Y-16303</strain>
    </source>
</reference>
<name>A0ABS9TUQ9_9PSEU</name>
<dbReference type="InterPro" id="IPR003454">
    <property type="entry name" value="MOase_MmoB_DmpM"/>
</dbReference>
<dbReference type="EMBL" id="JAKXMK010000061">
    <property type="protein sequence ID" value="MCH6172226.1"/>
    <property type="molecule type" value="Genomic_DNA"/>
</dbReference>
<dbReference type="Proteomes" id="UP001299970">
    <property type="component" value="Unassembled WGS sequence"/>
</dbReference>
<dbReference type="SUPFAM" id="SSF56029">
    <property type="entry name" value="Monooxygenase (hydroxylase) regulatory protein"/>
    <property type="match status" value="1"/>
</dbReference>
<accession>A0ABS9TUQ9</accession>
<dbReference type="Pfam" id="PF02406">
    <property type="entry name" value="MmoB_DmpM"/>
    <property type="match status" value="1"/>
</dbReference>
<proteinExistence type="inferred from homology"/>
<evidence type="ECO:0000313" key="2">
    <source>
        <dbReference type="EMBL" id="MCH6172226.1"/>
    </source>
</evidence>
<protein>
    <submittedName>
        <fullName evidence="2">MmoB/DmpM family protein</fullName>
    </submittedName>
</protein>
<comment type="similarity">
    <text evidence="1">Belongs to the TmoD/XamoD family.</text>
</comment>
<gene>
    <name evidence="2" type="ORF">MMF94_41675</name>
</gene>
<sequence>MSTHVVHSGFSTTSGLVGLVLRAGGGRVDHVISAFRDDNSGADLRVVDHGDLVEIWATGSLLVTVDTLRWHLGRRFGIAQLKSMLVGSTGTVKLDGDHLKVVSQGGRAAALEWSETRR</sequence>
<evidence type="ECO:0000313" key="3">
    <source>
        <dbReference type="Proteomes" id="UP001299970"/>
    </source>
</evidence>
<evidence type="ECO:0000256" key="1">
    <source>
        <dbReference type="ARBA" id="ARBA00006313"/>
    </source>
</evidence>
<dbReference type="Gene3D" id="3.90.56.10">
    <property type="entry name" value="Monooxygenase component MmoB/DmpM"/>
    <property type="match status" value="1"/>
</dbReference>
<dbReference type="RefSeq" id="WP_343963372.1">
    <property type="nucleotide sequence ID" value="NZ_BAAAJF010000070.1"/>
</dbReference>